<name>A0ABR8W804_9MICO</name>
<proteinExistence type="inferred from homology"/>
<feature type="binding site" evidence="5">
    <location>
        <position position="439"/>
    </location>
    <ligand>
        <name>substrate</name>
    </ligand>
</feature>
<protein>
    <recommendedName>
        <fullName evidence="3 5">Histidinol dehydrogenase</fullName>
        <shortName evidence="5">HDH</shortName>
        <ecNumber evidence="5">1.1.1.23</ecNumber>
    </recommendedName>
</protein>
<feature type="binding site" evidence="5">
    <location>
        <position position="385"/>
    </location>
    <ligand>
        <name>Zn(2+)</name>
        <dbReference type="ChEBI" id="CHEBI:29105"/>
    </ligand>
</feature>
<accession>A0ABR8W804</accession>
<feature type="binding site" evidence="5">
    <location>
        <position position="444"/>
    </location>
    <ligand>
        <name>Zn(2+)</name>
        <dbReference type="ChEBI" id="CHEBI:29105"/>
    </ligand>
</feature>
<evidence type="ECO:0000256" key="2">
    <source>
        <dbReference type="ARBA" id="ARBA00010178"/>
    </source>
</evidence>
<comment type="catalytic activity">
    <reaction evidence="5">
        <text>L-histidinol + 2 NAD(+) + H2O = L-histidine + 2 NADH + 3 H(+)</text>
        <dbReference type="Rhea" id="RHEA:20641"/>
        <dbReference type="ChEBI" id="CHEBI:15377"/>
        <dbReference type="ChEBI" id="CHEBI:15378"/>
        <dbReference type="ChEBI" id="CHEBI:57540"/>
        <dbReference type="ChEBI" id="CHEBI:57595"/>
        <dbReference type="ChEBI" id="CHEBI:57699"/>
        <dbReference type="ChEBI" id="CHEBI:57945"/>
        <dbReference type="EC" id="1.1.1.23"/>
    </reaction>
</comment>
<feature type="binding site" evidence="5">
    <location>
        <position position="282"/>
    </location>
    <ligand>
        <name>substrate</name>
    </ligand>
</feature>
<dbReference type="PANTHER" id="PTHR21256:SF2">
    <property type="entry name" value="HISTIDINE BIOSYNTHESIS TRIFUNCTIONAL PROTEIN"/>
    <property type="match status" value="1"/>
</dbReference>
<feature type="region of interest" description="Disordered" evidence="8">
    <location>
        <begin position="1"/>
        <end position="20"/>
    </location>
</feature>
<dbReference type="InterPro" id="IPR016161">
    <property type="entry name" value="Ald_DH/histidinol_DH"/>
</dbReference>
<dbReference type="EMBL" id="JACSPX010000003">
    <property type="protein sequence ID" value="MBD8012941.1"/>
    <property type="molecule type" value="Genomic_DNA"/>
</dbReference>
<dbReference type="Pfam" id="PF00815">
    <property type="entry name" value="Histidinol_dh"/>
    <property type="match status" value="1"/>
</dbReference>
<evidence type="ECO:0000313" key="10">
    <source>
        <dbReference type="Proteomes" id="UP000611521"/>
    </source>
</evidence>
<keyword evidence="5" id="KW-0862">Zinc</keyword>
<dbReference type="Gene3D" id="3.40.50.1980">
    <property type="entry name" value="Nitrogenase molybdenum iron protein domain"/>
    <property type="match status" value="2"/>
</dbReference>
<feature type="binding site" evidence="5">
    <location>
        <position position="260"/>
    </location>
    <ligand>
        <name>substrate</name>
    </ligand>
</feature>
<dbReference type="InterPro" id="IPR012131">
    <property type="entry name" value="Hstdl_DH"/>
</dbReference>
<keyword evidence="10" id="KW-1185">Reference proteome</keyword>
<dbReference type="Gene3D" id="1.20.5.1300">
    <property type="match status" value="1"/>
</dbReference>
<dbReference type="Proteomes" id="UP000611521">
    <property type="component" value="Unassembled WGS sequence"/>
</dbReference>
<feature type="binding site" evidence="5">
    <location>
        <position position="385"/>
    </location>
    <ligand>
        <name>substrate</name>
    </ligand>
</feature>
<reference evidence="9 10" key="1">
    <citation type="submission" date="2020-08" db="EMBL/GenBank/DDBJ databases">
        <title>A Genomic Blueprint of the Chicken Gut Microbiome.</title>
        <authorList>
            <person name="Gilroy R."/>
            <person name="Ravi A."/>
            <person name="Getino M."/>
            <person name="Pursley I."/>
            <person name="Horton D.L."/>
            <person name="Alikhan N.-F."/>
            <person name="Baker D."/>
            <person name="Gharbi K."/>
            <person name="Hall N."/>
            <person name="Watson M."/>
            <person name="Adriaenssens E.M."/>
            <person name="Foster-Nyarko E."/>
            <person name="Jarju S."/>
            <person name="Secka A."/>
            <person name="Antonio M."/>
            <person name="Oren A."/>
            <person name="Chaudhuri R."/>
            <person name="La Ragione R.M."/>
            <person name="Hildebrand F."/>
            <person name="Pallen M.J."/>
        </authorList>
    </citation>
    <scope>NUCLEOTIDE SEQUENCE [LARGE SCALE GENOMIC DNA]</scope>
    <source>
        <strain evidence="9 10">Re1</strain>
    </source>
</reference>
<evidence type="ECO:0000313" key="9">
    <source>
        <dbReference type="EMBL" id="MBD8012941.1"/>
    </source>
</evidence>
<feature type="binding site" evidence="5">
    <location>
        <position position="352"/>
    </location>
    <ligand>
        <name>substrate</name>
    </ligand>
</feature>
<dbReference type="HAMAP" id="MF_01024">
    <property type="entry name" value="HisD"/>
    <property type="match status" value="1"/>
</dbReference>
<evidence type="ECO:0000256" key="3">
    <source>
        <dbReference type="ARBA" id="ARBA00016531"/>
    </source>
</evidence>
<dbReference type="PIRSF" id="PIRSF000099">
    <property type="entry name" value="Histidinol_dh"/>
    <property type="match status" value="1"/>
</dbReference>
<gene>
    <name evidence="5 9" type="primary">hisD</name>
    <name evidence="9" type="ORF">H9633_11615</name>
</gene>
<keyword evidence="5" id="KW-0479">Metal-binding</keyword>
<keyword evidence="5" id="KW-0368">Histidine biosynthesis</keyword>
<evidence type="ECO:0000256" key="5">
    <source>
        <dbReference type="HAMAP-Rule" id="MF_01024"/>
    </source>
</evidence>
<evidence type="ECO:0000256" key="4">
    <source>
        <dbReference type="ARBA" id="ARBA00023002"/>
    </source>
</evidence>
<dbReference type="SUPFAM" id="SSF53720">
    <property type="entry name" value="ALDH-like"/>
    <property type="match status" value="1"/>
</dbReference>
<comment type="pathway">
    <text evidence="1 5">Amino-acid biosynthesis; L-histidine biosynthesis; L-histidine from 5-phospho-alpha-D-ribose 1-diphosphate: step 9/9.</text>
</comment>
<dbReference type="GO" id="GO:0004399">
    <property type="term" value="F:histidinol dehydrogenase activity"/>
    <property type="evidence" value="ECO:0007669"/>
    <property type="project" value="UniProtKB-EC"/>
</dbReference>
<keyword evidence="4 5" id="KW-0560">Oxidoreductase</keyword>
<sequence length="457" mass="46108">MRTAASATSTTSSTSRKAERVRTIDLRGQSLSPSDMLAAVPRATQARAEALEAAAAIVEAVRTTGEAALREQAERFDGVSGHAIRVPAEHVAEAAASVDPAVRSALEAAIDRVRRGSAAQVPASQTTDIGPGARITQRWQPVTRAGVYIPGGKAPLASSVVMNVVPAQVAGVTSIALASPPQAAHGGRVHPTILAAASLLGIDEIYAIGGAGAIGALAHGVADLGLDPVDVVSGPGNNYVASAKRVVAGVVGTDSEAGATEILVVADASADAALIAADLISQAEHDEQASAVLVTDSVELAEQVASAVADLAATTAHAARVAEALAGPQSAIVLVDDRAMAEAFSNAYAPEHLELHLADASAAAERFTSAGAVFVGDQTPVSLGDYMAGSNHVLPTGGQARYAAGLGAYTFLRPQQVIEYDHAALAEVRAGVVALANAEILPAHGDAVEARFADTSR</sequence>
<dbReference type="EC" id="1.1.1.23" evidence="5"/>
<feature type="binding site" evidence="5">
    <location>
        <position position="285"/>
    </location>
    <ligand>
        <name>substrate</name>
    </ligand>
</feature>
<dbReference type="NCBIfam" id="TIGR00069">
    <property type="entry name" value="hisD"/>
    <property type="match status" value="1"/>
</dbReference>
<keyword evidence="5" id="KW-0028">Amino-acid biosynthesis</keyword>
<comment type="function">
    <text evidence="5">Catalyzes the sequential NAD-dependent oxidations of L-histidinol to L-histidinaldehyde and then to L-histidine.</text>
</comment>
<comment type="caution">
    <text evidence="5">Lacks conserved residue(s) required for the propagation of feature annotation.</text>
</comment>
<dbReference type="PRINTS" id="PR00083">
    <property type="entry name" value="HOLDHDRGNASE"/>
</dbReference>
<evidence type="ECO:0000256" key="1">
    <source>
        <dbReference type="ARBA" id="ARBA00004940"/>
    </source>
</evidence>
<feature type="active site" description="Proton acceptor" evidence="5">
    <location>
        <position position="351"/>
    </location>
</feature>
<evidence type="ECO:0000256" key="6">
    <source>
        <dbReference type="PIRNR" id="PIRNR000099"/>
    </source>
</evidence>
<dbReference type="InterPro" id="IPR022695">
    <property type="entry name" value="Histidinol_DH_monofunct"/>
</dbReference>
<feature type="active site" description="Proton acceptor" evidence="5">
    <location>
        <position position="352"/>
    </location>
</feature>
<comment type="cofactor">
    <cofactor evidence="5">
        <name>Zn(2+)</name>
        <dbReference type="ChEBI" id="CHEBI:29105"/>
    </cofactor>
    <text evidence="5">Binds 1 zinc ion per subunit.</text>
</comment>
<feature type="binding site" evidence="5">
    <location>
        <position position="282"/>
    </location>
    <ligand>
        <name>Zn(2+)</name>
        <dbReference type="ChEBI" id="CHEBI:29105"/>
    </ligand>
</feature>
<feature type="compositionally biased region" description="Low complexity" evidence="8">
    <location>
        <begin position="1"/>
        <end position="15"/>
    </location>
</feature>
<dbReference type="PANTHER" id="PTHR21256">
    <property type="entry name" value="HISTIDINOL DEHYDROGENASE HDH"/>
    <property type="match status" value="1"/>
</dbReference>
<feature type="binding site" evidence="5">
    <location>
        <position position="444"/>
    </location>
    <ligand>
        <name>substrate</name>
    </ligand>
</feature>
<comment type="caution">
    <text evidence="9">The sequence shown here is derived from an EMBL/GenBank/DDBJ whole genome shotgun (WGS) entry which is preliminary data.</text>
</comment>
<dbReference type="CDD" id="cd06572">
    <property type="entry name" value="Histidinol_dh"/>
    <property type="match status" value="1"/>
</dbReference>
<keyword evidence="5" id="KW-0520">NAD</keyword>
<evidence type="ECO:0000256" key="8">
    <source>
        <dbReference type="SAM" id="MobiDB-lite"/>
    </source>
</evidence>
<organism evidence="9 10">
    <name type="scientific">Microbacterium commune</name>
    <dbReference type="NCBI Taxonomy" id="2762219"/>
    <lineage>
        <taxon>Bacteria</taxon>
        <taxon>Bacillati</taxon>
        <taxon>Actinomycetota</taxon>
        <taxon>Actinomycetes</taxon>
        <taxon>Micrococcales</taxon>
        <taxon>Microbacteriaceae</taxon>
        <taxon>Microbacterium</taxon>
    </lineage>
</organism>
<comment type="similarity">
    <text evidence="2 5 6 7">Belongs to the histidinol dehydrogenase family.</text>
</comment>
<feature type="binding site" evidence="5">
    <location>
        <position position="285"/>
    </location>
    <ligand>
        <name>Zn(2+)</name>
        <dbReference type="ChEBI" id="CHEBI:29105"/>
    </ligand>
</feature>
<evidence type="ECO:0000256" key="7">
    <source>
        <dbReference type="RuleBase" id="RU004175"/>
    </source>
</evidence>